<dbReference type="Pfam" id="PF00496">
    <property type="entry name" value="SBP_bac_5"/>
    <property type="match status" value="1"/>
</dbReference>
<dbReference type="Proteomes" id="UP000192536">
    <property type="component" value="Unassembled WGS sequence"/>
</dbReference>
<evidence type="ECO:0000313" key="5">
    <source>
        <dbReference type="EMBL" id="ORJ24037.1"/>
    </source>
</evidence>
<dbReference type="STRING" id="1646377.BS640_18275"/>
<keyword evidence="2 3" id="KW-0732">Signal</keyword>
<evidence type="ECO:0000256" key="2">
    <source>
        <dbReference type="ARBA" id="ARBA00022729"/>
    </source>
</evidence>
<dbReference type="InterPro" id="IPR000914">
    <property type="entry name" value="SBP_5_dom"/>
</dbReference>
<feature type="chain" id="PRO_5013049427" evidence="3">
    <location>
        <begin position="42"/>
        <end position="533"/>
    </location>
</feature>
<dbReference type="Gene3D" id="3.10.105.10">
    <property type="entry name" value="Dipeptide-binding Protein, Domain 3"/>
    <property type="match status" value="1"/>
</dbReference>
<dbReference type="PANTHER" id="PTHR30290">
    <property type="entry name" value="PERIPLASMIC BINDING COMPONENT OF ABC TRANSPORTER"/>
    <property type="match status" value="1"/>
</dbReference>
<organism evidence="5 6">
    <name type="scientific">Rouxiella badensis</name>
    <dbReference type="NCBI Taxonomy" id="1646377"/>
    <lineage>
        <taxon>Bacteria</taxon>
        <taxon>Pseudomonadati</taxon>
        <taxon>Pseudomonadota</taxon>
        <taxon>Gammaproteobacteria</taxon>
        <taxon>Enterobacterales</taxon>
        <taxon>Yersiniaceae</taxon>
        <taxon>Rouxiella</taxon>
    </lineage>
</organism>
<feature type="signal peptide" evidence="3">
    <location>
        <begin position="1"/>
        <end position="41"/>
    </location>
</feature>
<dbReference type="GO" id="GO:1904680">
    <property type="term" value="F:peptide transmembrane transporter activity"/>
    <property type="evidence" value="ECO:0007669"/>
    <property type="project" value="TreeGrafter"/>
</dbReference>
<dbReference type="GO" id="GO:0043190">
    <property type="term" value="C:ATP-binding cassette (ABC) transporter complex"/>
    <property type="evidence" value="ECO:0007669"/>
    <property type="project" value="InterPro"/>
</dbReference>
<comment type="caution">
    <text evidence="5">The sequence shown here is derived from an EMBL/GenBank/DDBJ whole genome shotgun (WGS) entry which is preliminary data.</text>
</comment>
<dbReference type="InterPro" id="IPR030678">
    <property type="entry name" value="Peptide/Ni-bd"/>
</dbReference>
<dbReference type="GO" id="GO:0042938">
    <property type="term" value="P:dipeptide transport"/>
    <property type="evidence" value="ECO:0007669"/>
    <property type="project" value="TreeGrafter"/>
</dbReference>
<dbReference type="SUPFAM" id="SSF53850">
    <property type="entry name" value="Periplasmic binding protein-like II"/>
    <property type="match status" value="1"/>
</dbReference>
<dbReference type="CDD" id="cd08512">
    <property type="entry name" value="PBP2_NikA_DppA_OppA_like_7"/>
    <property type="match status" value="1"/>
</dbReference>
<name>A0A1X0WB54_9GAMM</name>
<dbReference type="Gene3D" id="3.90.76.10">
    <property type="entry name" value="Dipeptide-binding Protein, Domain 1"/>
    <property type="match status" value="1"/>
</dbReference>
<feature type="domain" description="Solute-binding protein family 5" evidence="4">
    <location>
        <begin position="94"/>
        <end position="449"/>
    </location>
</feature>
<dbReference type="AlphaFoldDB" id="A0A1X0WB54"/>
<gene>
    <name evidence="5" type="ORF">BS640_18275</name>
</gene>
<dbReference type="PIRSF" id="PIRSF002741">
    <property type="entry name" value="MppA"/>
    <property type="match status" value="1"/>
</dbReference>
<evidence type="ECO:0000259" key="4">
    <source>
        <dbReference type="Pfam" id="PF00496"/>
    </source>
</evidence>
<sequence>MSISTENTIVKSLFNKALLHKTALAGAVIMALSGVTTQSQAAVPKDMLVIGKAADPQTLDPAVTIDNNDWTVTYPAYQRLVGYKTEDGKGSTQVEGDLAASWTSSADQLVWTFTLKPGARFDDGSAVNADAVKESFDRLMKIGQGPSEAFPKDMQVSVVDPMTVRFTLKTPFAPFLYTLANDGAGIVNPAIAKANPTDDGKAWLSSHTAGSGPYKLERWQKGQQLVLVPNTYYSGPKPAFKRVMVKIIGESSSRRLQLSRGDLDIADSLPIDQLAALKQENKVAVEEYPSLRVTYLYLNNAKSPMNQVDLRRAISYAVDYQGMVKGILGGNAKQMRGPIPDGMWGYDPKAMQYSTDLSQAKADLAKVKTQPGTLDFLYSDSDPNWEPIALSVQASLASAGIKVKLEKLANATMRDRIGQGDYDISIGNWSPDFADPYMFMNYWFESDKKGLPGNRSFYSNPQVDDLLKKAVSVTDQKQRTDYYQQAQKIVIGEAAYVYLFQKNYQVAMNKDLKGFVFNPMLEQVFNVAQMSKQ</sequence>
<evidence type="ECO:0000313" key="6">
    <source>
        <dbReference type="Proteomes" id="UP000192536"/>
    </source>
</evidence>
<evidence type="ECO:0000256" key="3">
    <source>
        <dbReference type="SAM" id="SignalP"/>
    </source>
</evidence>
<accession>A0A1X0WB54</accession>
<protein>
    <submittedName>
        <fullName evidence="5">Peptide ABC transporter substrate-binding protein</fullName>
    </submittedName>
</protein>
<proteinExistence type="inferred from homology"/>
<dbReference type="EMBL" id="MRWE01000036">
    <property type="protein sequence ID" value="ORJ24037.1"/>
    <property type="molecule type" value="Genomic_DNA"/>
</dbReference>
<keyword evidence="6" id="KW-1185">Reference proteome</keyword>
<reference evidence="5 6" key="1">
    <citation type="journal article" date="2017" name="Int. J. Syst. Evol. Microbiol.">
        <title>Rouxiella badensis sp. nov. and Rouxiella silvae sp. nov. isolated from peat bog soil in Germany and emendation of the genus description.</title>
        <authorList>
            <person name="Le Fleche-Mateos A."/>
            <person name="Kugler J.H."/>
            <person name="Hansen S.H."/>
            <person name="Syldatk C."/>
            <person name="Hausmann R."/>
            <person name="Lomprez F."/>
            <person name="Vandenbogaert M."/>
            <person name="Manuguerra J.C."/>
            <person name="Grimont P.A."/>
        </authorList>
    </citation>
    <scope>NUCLEOTIDE SEQUENCE [LARGE SCALE GENOMIC DNA]</scope>
    <source>
        <strain evidence="5 6">DSM 100043</strain>
    </source>
</reference>
<dbReference type="PANTHER" id="PTHR30290:SF38">
    <property type="entry name" value="D,D-DIPEPTIDE-BINDING PERIPLASMIC PROTEIN DDPA-RELATED"/>
    <property type="match status" value="1"/>
</dbReference>
<dbReference type="GO" id="GO:0030288">
    <property type="term" value="C:outer membrane-bounded periplasmic space"/>
    <property type="evidence" value="ECO:0007669"/>
    <property type="project" value="TreeGrafter"/>
</dbReference>
<dbReference type="InterPro" id="IPR039424">
    <property type="entry name" value="SBP_5"/>
</dbReference>
<dbReference type="Gene3D" id="3.40.190.10">
    <property type="entry name" value="Periplasmic binding protein-like II"/>
    <property type="match status" value="1"/>
</dbReference>
<evidence type="ECO:0000256" key="1">
    <source>
        <dbReference type="ARBA" id="ARBA00005695"/>
    </source>
</evidence>
<comment type="similarity">
    <text evidence="1">Belongs to the bacterial solute-binding protein 5 family.</text>
</comment>